<dbReference type="Proteomes" id="UP000045285">
    <property type="component" value="Unassembled WGS sequence"/>
</dbReference>
<dbReference type="STRING" id="69974.MPLDJ20_150140"/>
<name>A0A090DD41_MESPL</name>
<dbReference type="AlphaFoldDB" id="A0A090DD41"/>
<evidence type="ECO:0000313" key="3">
    <source>
        <dbReference type="EMBL" id="CDX13389.1"/>
    </source>
</evidence>
<dbReference type="PANTHER" id="PTHR32309:SF31">
    <property type="entry name" value="CAPSULAR EXOPOLYSACCHARIDE FAMILY"/>
    <property type="match status" value="1"/>
</dbReference>
<sequence length="734" mass="79324">MAGTAVSRMKLPRTVPQSAPTVVEHRDRVRPRREYQPPTPTHELAAALARKKWLILAFAVVGAFVAALAGLARPVMFEATSQLIIDPPARSSVAPGGSSAQDLIDSSIDDHITMLSSQGHLRRVAAALHDIEGANAAQGSPATGTPAPGPTPASIGSRAAQIIERLWPDSGQDAIDPDLKLLRNRIRIGQELRSRVISVAFADEDPVRAAKVANTFSQVYIDELAKRRQAEDRLELDRVVASLPTVQSDLVSATDRLEKYRLSHGAVDQGAADNAARERADLSQQISMSKADLEAMEARLQHIQDLRKQGAPIASLAEAMGTPDLADLAARQAKTPADTDLSARIDNEIQQGLASVETQVSTYRAQVKALEDRKNVLNVVVADTASRLSGLRALEPQVNLLTQRYNDLLSRQQDLTRRIAAPSAGVSILSPAWPPAKPQTLPPIFLVPPGMIAFALLGAAFVLFRNRFNRALRGEAETEAALRVPCIGLIPEPGKIVMRELRHLILDQPRSAYSRAVTSLLVSAAPNQARLRSPHTILVTSSLRHDGANELAWSLALAATRLGGPVLLIDLEPTHHQLTQEFVRQGGGAKAHRSFGDFIHNRCALEDAIVSVPGAGVDLMTVAPAEDLLELLARADSLECRDELQAEYSLVIINGPSGLAGPEARFLTSWADAILLAIRWNRTPRDIARGVLELLQRDGASSIPIGSVLTRVNLKRHAKYRFGDSGDLLLTRIP</sequence>
<feature type="region of interest" description="Disordered" evidence="1">
    <location>
        <begin position="136"/>
        <end position="155"/>
    </location>
</feature>
<evidence type="ECO:0000313" key="4">
    <source>
        <dbReference type="Proteomes" id="UP000045285"/>
    </source>
</evidence>
<dbReference type="SUPFAM" id="SSF52540">
    <property type="entry name" value="P-loop containing nucleoside triphosphate hydrolases"/>
    <property type="match status" value="1"/>
</dbReference>
<evidence type="ECO:0000256" key="1">
    <source>
        <dbReference type="SAM" id="MobiDB-lite"/>
    </source>
</evidence>
<protein>
    <submittedName>
        <fullName evidence="3">Lipopolysaccharide biosynthesis protein</fullName>
    </submittedName>
</protein>
<feature type="region of interest" description="Disordered" evidence="1">
    <location>
        <begin position="1"/>
        <end position="40"/>
    </location>
</feature>
<reference evidence="4" key="1">
    <citation type="submission" date="2014-08" db="EMBL/GenBank/DDBJ databases">
        <authorList>
            <person name="Moulin L."/>
        </authorList>
    </citation>
    <scope>NUCLEOTIDE SEQUENCE [LARGE SCALE GENOMIC DNA]</scope>
</reference>
<feature type="compositionally biased region" description="Basic and acidic residues" evidence="1">
    <location>
        <begin position="23"/>
        <end position="35"/>
    </location>
</feature>
<proteinExistence type="predicted"/>
<keyword evidence="2" id="KW-0812">Transmembrane</keyword>
<keyword evidence="2" id="KW-1133">Transmembrane helix</keyword>
<organism evidence="3 4">
    <name type="scientific">Mesorhizobium plurifarium</name>
    <dbReference type="NCBI Taxonomy" id="69974"/>
    <lineage>
        <taxon>Bacteria</taxon>
        <taxon>Pseudomonadati</taxon>
        <taxon>Pseudomonadota</taxon>
        <taxon>Alphaproteobacteria</taxon>
        <taxon>Hyphomicrobiales</taxon>
        <taxon>Phyllobacteriaceae</taxon>
        <taxon>Mesorhizobium</taxon>
    </lineage>
</organism>
<dbReference type="EMBL" id="CCMZ01000006">
    <property type="protein sequence ID" value="CDX13389.1"/>
    <property type="molecule type" value="Genomic_DNA"/>
</dbReference>
<gene>
    <name evidence="3" type="ORF">MPL3356_140178</name>
</gene>
<dbReference type="InterPro" id="IPR027417">
    <property type="entry name" value="P-loop_NTPase"/>
</dbReference>
<evidence type="ECO:0000256" key="2">
    <source>
        <dbReference type="SAM" id="Phobius"/>
    </source>
</evidence>
<dbReference type="Gene3D" id="3.40.50.300">
    <property type="entry name" value="P-loop containing nucleotide triphosphate hydrolases"/>
    <property type="match status" value="1"/>
</dbReference>
<feature type="transmembrane region" description="Helical" evidence="2">
    <location>
        <begin position="53"/>
        <end position="72"/>
    </location>
</feature>
<feature type="transmembrane region" description="Helical" evidence="2">
    <location>
        <begin position="444"/>
        <end position="464"/>
    </location>
</feature>
<dbReference type="InterPro" id="IPR050445">
    <property type="entry name" value="Bact_polysacc_biosynth/exp"/>
</dbReference>
<keyword evidence="4" id="KW-1185">Reference proteome</keyword>
<dbReference type="PANTHER" id="PTHR32309">
    <property type="entry name" value="TYROSINE-PROTEIN KINASE"/>
    <property type="match status" value="1"/>
</dbReference>
<keyword evidence="2" id="KW-0472">Membrane</keyword>
<accession>A0A090DD41</accession>